<comment type="caution">
    <text evidence="2">The sequence shown here is derived from an EMBL/GenBank/DDBJ whole genome shotgun (WGS) entry which is preliminary data.</text>
</comment>
<accession>A0A5C4QEU8</accession>
<name>A0A5C4QEU8_9ACTN</name>
<protein>
    <submittedName>
        <fullName evidence="2">Uncharacterized protein</fullName>
    </submittedName>
</protein>
<evidence type="ECO:0000256" key="1">
    <source>
        <dbReference type="SAM" id="MobiDB-lite"/>
    </source>
</evidence>
<reference evidence="2 3" key="1">
    <citation type="submission" date="2019-06" db="EMBL/GenBank/DDBJ databases">
        <title>Micromonospora ordensis sp. nov., isolated from deep marine sediment.</title>
        <authorList>
            <person name="Veyisoglu A."/>
            <person name="Carro L."/>
            <person name="Klenk H.-P."/>
            <person name="Sahin N."/>
        </authorList>
    </citation>
    <scope>NUCLEOTIDE SEQUENCE [LARGE SCALE GENOMIC DNA]</scope>
    <source>
        <strain evidence="2 3">S2509</strain>
    </source>
</reference>
<gene>
    <name evidence="2" type="ORF">FHG89_27355</name>
</gene>
<sequence>MSGRRFTRPARRSLAARRGLQARWWQTRDGITRERPPRGDAFEAGYEAGQADEAERSAERDEQLQRLVEAVDAAENGDPSLLDAFVDGDQPASGDDLLDVADAAGITPLADVDGGQLVDDLTRWLREQDSGR</sequence>
<proteinExistence type="predicted"/>
<feature type="region of interest" description="Disordered" evidence="1">
    <location>
        <begin position="28"/>
        <end position="60"/>
    </location>
</feature>
<dbReference type="Proteomes" id="UP000306145">
    <property type="component" value="Unassembled WGS sequence"/>
</dbReference>
<dbReference type="AlphaFoldDB" id="A0A5C4QEU8"/>
<dbReference type="RefSeq" id="WP_139587283.1">
    <property type="nucleotide sequence ID" value="NZ_VDFY01000242.1"/>
</dbReference>
<feature type="compositionally biased region" description="Basic and acidic residues" evidence="1">
    <location>
        <begin position="30"/>
        <end position="41"/>
    </location>
</feature>
<dbReference type="EMBL" id="VDFY01000242">
    <property type="protein sequence ID" value="TNH23311.1"/>
    <property type="molecule type" value="Genomic_DNA"/>
</dbReference>
<organism evidence="2 3">
    <name type="scientific">Micromonospora orduensis</name>
    <dbReference type="NCBI Taxonomy" id="1420891"/>
    <lineage>
        <taxon>Bacteria</taxon>
        <taxon>Bacillati</taxon>
        <taxon>Actinomycetota</taxon>
        <taxon>Actinomycetes</taxon>
        <taxon>Micromonosporales</taxon>
        <taxon>Micromonosporaceae</taxon>
        <taxon>Micromonospora</taxon>
    </lineage>
</organism>
<keyword evidence="3" id="KW-1185">Reference proteome</keyword>
<evidence type="ECO:0000313" key="3">
    <source>
        <dbReference type="Proteomes" id="UP000306145"/>
    </source>
</evidence>
<evidence type="ECO:0000313" key="2">
    <source>
        <dbReference type="EMBL" id="TNH23311.1"/>
    </source>
</evidence>